<dbReference type="PANTHER" id="PTHR34997">
    <property type="entry name" value="AM15"/>
    <property type="match status" value="1"/>
</dbReference>
<evidence type="ECO:0000256" key="3">
    <source>
        <dbReference type="ARBA" id="ARBA00044955"/>
    </source>
</evidence>
<dbReference type="PROSITE" id="PS51782">
    <property type="entry name" value="LYSM"/>
    <property type="match status" value="5"/>
</dbReference>
<dbReference type="SUPFAM" id="SSF54106">
    <property type="entry name" value="LysM domain"/>
    <property type="match status" value="4"/>
</dbReference>
<evidence type="ECO:0000259" key="4">
    <source>
        <dbReference type="PROSITE" id="PS51782"/>
    </source>
</evidence>
<evidence type="ECO:0000313" key="6">
    <source>
        <dbReference type="Proteomes" id="UP001446871"/>
    </source>
</evidence>
<feature type="domain" description="LysM" evidence="4">
    <location>
        <begin position="358"/>
        <end position="404"/>
    </location>
</feature>
<dbReference type="Gene3D" id="3.10.350.10">
    <property type="entry name" value="LysM domain"/>
    <property type="match status" value="5"/>
</dbReference>
<proteinExistence type="inferred from homology"/>
<dbReference type="Proteomes" id="UP001446871">
    <property type="component" value="Unassembled WGS sequence"/>
</dbReference>
<dbReference type="InterPro" id="IPR036779">
    <property type="entry name" value="LysM_dom_sf"/>
</dbReference>
<sequence length="574" mass="59713">MATVAALLSGQALGSFSVVEPGTVANSSTTALAPSCVSAIESEVKCDAYLQAQANTDLYGADNVTQATVCTEACSSSLGSYISNVDSSCAGQPLPWDDMPHAYFGKVLQATYNMSCLQDPATGQYCTQVLLGFGRATVDDLTLEQACSPCMLSVGRLVQSTSYSNYDERLAVKWANIQARCGVNYPTERLPAETVGDGGFGYAENYTTATTCWSGKTYTVVGGDNCGAIAVAQRVSTGTLITLNNILPDCTSLQIGQVLCLPEACTTYSVQSGDSCFGIAAAKGITFTQLLSYNPALNPTCTNLIAGSNICVSVPGGVVYNATAIAGVTPTQTGVYATATVTPPASGLAYGTTTNCGKYYQVVDGDYCQIVALKSSISVELFTMINPSIDGSCSNLVPGLWYCVQPTESWNVTTPSTTFYTTVAPPAPTGSGASGACYVWYVVQPGDACYTIAASHGITLDMLLAWNVGLNADCSNLVAGDAYCVDALPRSAPATTTSTTPATTTSAAPVVTPTPFPANMVKGCTAFHLAVDGDYCWLVANDAGIDVATFQKWNPDTGTDCSVWLGYYYCIGMS</sequence>
<feature type="domain" description="LysM" evidence="4">
    <location>
        <begin position="216"/>
        <end position="261"/>
    </location>
</feature>
<name>A0ABR1UNW1_9PEZI</name>
<evidence type="ECO:0000256" key="2">
    <source>
        <dbReference type="ARBA" id="ARBA00023026"/>
    </source>
</evidence>
<keyword evidence="6" id="KW-1185">Reference proteome</keyword>
<evidence type="ECO:0000313" key="5">
    <source>
        <dbReference type="EMBL" id="KAK8060596.1"/>
    </source>
</evidence>
<organism evidence="5 6">
    <name type="scientific">Apiospora saccharicola</name>
    <dbReference type="NCBI Taxonomy" id="335842"/>
    <lineage>
        <taxon>Eukaryota</taxon>
        <taxon>Fungi</taxon>
        <taxon>Dikarya</taxon>
        <taxon>Ascomycota</taxon>
        <taxon>Pezizomycotina</taxon>
        <taxon>Sordariomycetes</taxon>
        <taxon>Xylariomycetidae</taxon>
        <taxon>Amphisphaeriales</taxon>
        <taxon>Apiosporaceae</taxon>
        <taxon>Apiospora</taxon>
    </lineage>
</organism>
<dbReference type="EMBL" id="JAQQWM010000006">
    <property type="protein sequence ID" value="KAK8060596.1"/>
    <property type="molecule type" value="Genomic_DNA"/>
</dbReference>
<feature type="domain" description="LysM" evidence="4">
    <location>
        <begin position="439"/>
        <end position="485"/>
    </location>
</feature>
<reference evidence="5 6" key="1">
    <citation type="submission" date="2023-01" db="EMBL/GenBank/DDBJ databases">
        <title>Analysis of 21 Apiospora genomes using comparative genomics revels a genus with tremendous synthesis potential of carbohydrate active enzymes and secondary metabolites.</title>
        <authorList>
            <person name="Sorensen T."/>
        </authorList>
    </citation>
    <scope>NUCLEOTIDE SEQUENCE [LARGE SCALE GENOMIC DNA]</scope>
    <source>
        <strain evidence="5 6">CBS 83171</strain>
    </source>
</reference>
<feature type="domain" description="LysM" evidence="4">
    <location>
        <begin position="526"/>
        <end position="571"/>
    </location>
</feature>
<comment type="caution">
    <text evidence="5">The sequence shown here is derived from an EMBL/GenBank/DDBJ whole genome shotgun (WGS) entry which is preliminary data.</text>
</comment>
<dbReference type="Pfam" id="PF01476">
    <property type="entry name" value="LysM"/>
    <property type="match status" value="4"/>
</dbReference>
<dbReference type="InterPro" id="IPR052210">
    <property type="entry name" value="LysM1-like"/>
</dbReference>
<keyword evidence="2" id="KW-0843">Virulence</keyword>
<dbReference type="SMART" id="SM00257">
    <property type="entry name" value="LysM"/>
    <property type="match status" value="4"/>
</dbReference>
<gene>
    <name evidence="5" type="ORF">PG996_010526</name>
</gene>
<feature type="domain" description="LysM" evidence="4">
    <location>
        <begin position="266"/>
        <end position="312"/>
    </location>
</feature>
<keyword evidence="1" id="KW-0147">Chitin-binding</keyword>
<accession>A0ABR1UNW1</accession>
<protein>
    <recommendedName>
        <fullName evidence="4">LysM domain-containing protein</fullName>
    </recommendedName>
</protein>
<dbReference type="CDD" id="cd00118">
    <property type="entry name" value="LysM"/>
    <property type="match status" value="3"/>
</dbReference>
<evidence type="ECO:0000256" key="1">
    <source>
        <dbReference type="ARBA" id="ARBA00022669"/>
    </source>
</evidence>
<dbReference type="InterPro" id="IPR018392">
    <property type="entry name" value="LysM"/>
</dbReference>
<comment type="similarity">
    <text evidence="3">Belongs to the secreted LysM effector family.</text>
</comment>
<dbReference type="PANTHER" id="PTHR34997:SF16">
    <property type="entry name" value="LYSM DOMAIN-CONTAINING PROTEIN"/>
    <property type="match status" value="1"/>
</dbReference>